<dbReference type="PANTHER" id="PTHR35526:SF3">
    <property type="entry name" value="ANTI-SIGMA-F FACTOR RSBW"/>
    <property type="match status" value="1"/>
</dbReference>
<organism evidence="1">
    <name type="scientific">Streptomyces haneummycinicus</name>
    <dbReference type="NCBI Taxonomy" id="3074435"/>
    <lineage>
        <taxon>Bacteria</taxon>
        <taxon>Bacillati</taxon>
        <taxon>Actinomycetota</taxon>
        <taxon>Actinomycetes</taxon>
        <taxon>Kitasatosporales</taxon>
        <taxon>Streptomycetaceae</taxon>
        <taxon>Streptomyces</taxon>
    </lineage>
</organism>
<dbReference type="CDD" id="cd16936">
    <property type="entry name" value="HATPase_RsbW-like"/>
    <property type="match status" value="1"/>
</dbReference>
<evidence type="ECO:0008006" key="2">
    <source>
        <dbReference type="Google" id="ProtNLM"/>
    </source>
</evidence>
<dbReference type="AlphaFoldDB" id="A0AAT9HH39"/>
<dbReference type="InterPro" id="IPR050267">
    <property type="entry name" value="Anti-sigma-factor_SerPK"/>
</dbReference>
<dbReference type="InterPro" id="IPR036890">
    <property type="entry name" value="HATPase_C_sf"/>
</dbReference>
<reference evidence="1" key="2">
    <citation type="submission" date="2024-07" db="EMBL/GenBank/DDBJ databases">
        <title>Streptomyces haneummycinica sp. nov., a new antibiotic-producing actinobacterium isolated from marine sediment.</title>
        <authorList>
            <person name="Uemura M."/>
            <person name="Hamada M."/>
            <person name="Hirano S."/>
            <person name="Kobayashi K."/>
            <person name="Ohshiro T."/>
            <person name="Kobayashi T."/>
            <person name="Terahara T."/>
        </authorList>
    </citation>
    <scope>NUCLEOTIDE SEQUENCE</scope>
    <source>
        <strain evidence="1">KM77-8</strain>
    </source>
</reference>
<proteinExistence type="predicted"/>
<evidence type="ECO:0000313" key="1">
    <source>
        <dbReference type="EMBL" id="BFO16731.1"/>
    </source>
</evidence>
<accession>A0AAT9HH39</accession>
<reference evidence="1" key="1">
    <citation type="submission" date="2024-06" db="EMBL/GenBank/DDBJ databases">
        <authorList>
            <consortium name="consrtm"/>
            <person name="Uemura M."/>
            <person name="Terahara T."/>
        </authorList>
    </citation>
    <scope>NUCLEOTIDE SEQUENCE</scope>
    <source>
        <strain evidence="1">KM77-8</strain>
    </source>
</reference>
<dbReference type="EMBL" id="AP035768">
    <property type="protein sequence ID" value="BFO16731.1"/>
    <property type="molecule type" value="Genomic_DNA"/>
</dbReference>
<name>A0AAT9HH39_9ACTN</name>
<protein>
    <recommendedName>
        <fullName evidence="2">ATP-binding protein</fullName>
    </recommendedName>
</protein>
<dbReference type="PANTHER" id="PTHR35526">
    <property type="entry name" value="ANTI-SIGMA-F FACTOR RSBW-RELATED"/>
    <property type="match status" value="1"/>
</dbReference>
<sequence length="74" mass="7921">MLRDTSLVVEVSDGSSTSPHLRYASETDEGGRGIFLVSQLAERWGTRFTTTGKIVWAEQPAPSVPVAPALASMT</sequence>
<dbReference type="Gene3D" id="3.30.565.10">
    <property type="entry name" value="Histidine kinase-like ATPase, C-terminal domain"/>
    <property type="match status" value="1"/>
</dbReference>
<gene>
    <name evidence="1" type="ORF">SHKM778_31190</name>
</gene>